<keyword evidence="1" id="KW-0732">Signal</keyword>
<dbReference type="Proteomes" id="UP001151081">
    <property type="component" value="Unassembled WGS sequence"/>
</dbReference>
<evidence type="ECO:0000256" key="1">
    <source>
        <dbReference type="SAM" id="SignalP"/>
    </source>
</evidence>
<dbReference type="InterPro" id="IPR006311">
    <property type="entry name" value="TAT_signal"/>
</dbReference>
<sequence>MTRRRSFVCFLAAAVHTLVAALAPAARAGDAVSSIAVVCAPGDRFGLRVQAELEALGFRTALLDPGVEPASRASLEATARKADAIAAIRVVPSERGVEVWVADRVTGKTVLREITDAGGSLDRDAALALRTVELLRASLLEVAVPGVPPGEVPATPELREKMTLPAPGALAGKREPPSLRLSLAPGLLLSPGGFGAAVNLGIGLAWMPSAHVGVSGFAAIPLTRPRVEGAEGSADLSVLLAGGGMRFVFHPRATRWAPLAELGIMAVSLESHGTANAGFLPGSASAVTVAPFVRVGLSWVATPMLRVRADILASFIGQGVSVQLAKHEVATWGKPIVLPAVGVDFGWF</sequence>
<organism evidence="2 3">
    <name type="scientific">Polyangium jinanense</name>
    <dbReference type="NCBI Taxonomy" id="2829994"/>
    <lineage>
        <taxon>Bacteria</taxon>
        <taxon>Pseudomonadati</taxon>
        <taxon>Myxococcota</taxon>
        <taxon>Polyangia</taxon>
        <taxon>Polyangiales</taxon>
        <taxon>Polyangiaceae</taxon>
        <taxon>Polyangium</taxon>
    </lineage>
</organism>
<reference evidence="2 3" key="1">
    <citation type="submission" date="2021-04" db="EMBL/GenBank/DDBJ databases">
        <title>Genome analysis of Polyangium sp.</title>
        <authorList>
            <person name="Li Y."/>
            <person name="Wang J."/>
        </authorList>
    </citation>
    <scope>NUCLEOTIDE SEQUENCE [LARGE SCALE GENOMIC DNA]</scope>
    <source>
        <strain evidence="2 3">SDU14</strain>
    </source>
</reference>
<comment type="caution">
    <text evidence="2">The sequence shown here is derived from an EMBL/GenBank/DDBJ whole genome shotgun (WGS) entry which is preliminary data.</text>
</comment>
<feature type="signal peptide" evidence="1">
    <location>
        <begin position="1"/>
        <end position="28"/>
    </location>
</feature>
<dbReference type="RefSeq" id="WP_272427752.1">
    <property type="nucleotide sequence ID" value="NZ_JAGTJJ010000068.1"/>
</dbReference>
<keyword evidence="3" id="KW-1185">Reference proteome</keyword>
<proteinExistence type="predicted"/>
<evidence type="ECO:0000313" key="2">
    <source>
        <dbReference type="EMBL" id="MDC3988235.1"/>
    </source>
</evidence>
<accession>A0A9X4AZE4</accession>
<protein>
    <submittedName>
        <fullName evidence="2">Uncharacterized protein</fullName>
    </submittedName>
</protein>
<evidence type="ECO:0000313" key="3">
    <source>
        <dbReference type="Proteomes" id="UP001151081"/>
    </source>
</evidence>
<dbReference type="AlphaFoldDB" id="A0A9X4AZE4"/>
<gene>
    <name evidence="2" type="ORF">KEG57_47645</name>
</gene>
<feature type="chain" id="PRO_5040880309" evidence="1">
    <location>
        <begin position="29"/>
        <end position="348"/>
    </location>
</feature>
<name>A0A9X4AZE4_9BACT</name>
<dbReference type="PROSITE" id="PS51318">
    <property type="entry name" value="TAT"/>
    <property type="match status" value="1"/>
</dbReference>
<dbReference type="EMBL" id="JAGTJJ010000068">
    <property type="protein sequence ID" value="MDC3988235.1"/>
    <property type="molecule type" value="Genomic_DNA"/>
</dbReference>